<evidence type="ECO:0000313" key="1">
    <source>
        <dbReference type="EMBL" id="SDS20412.1"/>
    </source>
</evidence>
<dbReference type="EMBL" id="LT629754">
    <property type="protein sequence ID" value="SDS20412.1"/>
    <property type="molecule type" value="Genomic_DNA"/>
</dbReference>
<organism evidence="1 2">
    <name type="scientific">Maribacter dokdonensis</name>
    <dbReference type="NCBI Taxonomy" id="320912"/>
    <lineage>
        <taxon>Bacteria</taxon>
        <taxon>Pseudomonadati</taxon>
        <taxon>Bacteroidota</taxon>
        <taxon>Flavobacteriia</taxon>
        <taxon>Flavobacteriales</taxon>
        <taxon>Flavobacteriaceae</taxon>
        <taxon>Maribacter</taxon>
    </lineage>
</organism>
<evidence type="ECO:0000313" key="2">
    <source>
        <dbReference type="Proteomes" id="UP000199574"/>
    </source>
</evidence>
<dbReference type="Pfam" id="PF18928">
    <property type="entry name" value="DUF5677"/>
    <property type="match status" value="1"/>
</dbReference>
<dbReference type="RefSeq" id="WP_091603323.1">
    <property type="nucleotide sequence ID" value="NZ_LT629754.1"/>
</dbReference>
<dbReference type="Proteomes" id="UP000199574">
    <property type="component" value="Chromosome I"/>
</dbReference>
<dbReference type="InterPro" id="IPR043733">
    <property type="entry name" value="DUF5677"/>
</dbReference>
<name>A0ABY0U7I9_9FLAO</name>
<accession>A0ABY0U7I9</accession>
<sequence>MPENGVNIKPILDDYIKNVTNELKTRWNIWPKDLMENNVYEVIGGILSRQSSLAMQLALNMNIWNEEIAPIILRTMADNHINLAWILIDPKEHSKKFILHGLGQLKLELEHRKNNLPDDNPEMKELLEQEEEFINSQRYTFLTDVNLGSWSGLNTRKMAEESDLLDFYNYVYQPFSNCTHSTWAHISKYNLRVSENPLHCFLKQPTIIDFKPHISYMDIGAKYLEKSFKAFDKKYELGIKVDSSYEKFIEDFNETIEKK</sequence>
<keyword evidence="2" id="KW-1185">Reference proteome</keyword>
<reference evidence="1 2" key="1">
    <citation type="submission" date="2016-10" db="EMBL/GenBank/DDBJ databases">
        <authorList>
            <person name="Varghese N."/>
            <person name="Submissions S."/>
        </authorList>
    </citation>
    <scope>NUCLEOTIDE SEQUENCE [LARGE SCALE GENOMIC DNA]</scope>
    <source>
        <strain evidence="1 2">MAR_2009_60</strain>
    </source>
</reference>
<gene>
    <name evidence="1" type="ORF">SAMN05192545_0964</name>
</gene>
<proteinExistence type="predicted"/>
<protein>
    <submittedName>
        <fullName evidence="1">Uncharacterized protein</fullName>
    </submittedName>
</protein>
<dbReference type="GeneID" id="90594099"/>